<feature type="region of interest" description="Disordered" evidence="4">
    <location>
        <begin position="786"/>
        <end position="820"/>
    </location>
</feature>
<dbReference type="GO" id="GO:0003676">
    <property type="term" value="F:nucleic acid binding"/>
    <property type="evidence" value="ECO:0007669"/>
    <property type="project" value="InterPro"/>
</dbReference>
<feature type="domain" description="3'-5' exonuclease" evidence="5">
    <location>
        <begin position="552"/>
        <end position="767"/>
    </location>
</feature>
<dbReference type="InterPro" id="IPR052408">
    <property type="entry name" value="Exonuclease_MUT-7-like"/>
</dbReference>
<protein>
    <submittedName>
        <fullName evidence="6">Exonuclease 3'-5' domain containing 3</fullName>
    </submittedName>
</protein>
<dbReference type="Proteomes" id="UP000694521">
    <property type="component" value="Unplaced"/>
</dbReference>
<dbReference type="InterPro" id="IPR002782">
    <property type="entry name" value="Mut7-C_RNAse_dom"/>
</dbReference>
<reference evidence="6" key="1">
    <citation type="submission" date="2025-08" db="UniProtKB">
        <authorList>
            <consortium name="Ensembl"/>
        </authorList>
    </citation>
    <scope>IDENTIFICATION</scope>
</reference>
<keyword evidence="3" id="KW-0269">Exonuclease</keyword>
<evidence type="ECO:0000259" key="5">
    <source>
        <dbReference type="SMART" id="SM00474"/>
    </source>
</evidence>
<keyword evidence="2" id="KW-0378">Hydrolase</keyword>
<evidence type="ECO:0000256" key="2">
    <source>
        <dbReference type="ARBA" id="ARBA00022801"/>
    </source>
</evidence>
<evidence type="ECO:0000256" key="1">
    <source>
        <dbReference type="ARBA" id="ARBA00022722"/>
    </source>
</evidence>
<keyword evidence="1" id="KW-0540">Nuclease</keyword>
<feature type="region of interest" description="Disordered" evidence="4">
    <location>
        <begin position="944"/>
        <end position="964"/>
    </location>
</feature>
<dbReference type="GO" id="GO:0008408">
    <property type="term" value="F:3'-5' exonuclease activity"/>
    <property type="evidence" value="ECO:0007669"/>
    <property type="project" value="InterPro"/>
</dbReference>
<dbReference type="InterPro" id="IPR012337">
    <property type="entry name" value="RNaseH-like_sf"/>
</dbReference>
<dbReference type="AlphaFoldDB" id="A0A8B9DXI0"/>
<dbReference type="SUPFAM" id="SSF53098">
    <property type="entry name" value="Ribonuclease H-like"/>
    <property type="match status" value="1"/>
</dbReference>
<evidence type="ECO:0000256" key="4">
    <source>
        <dbReference type="SAM" id="MobiDB-lite"/>
    </source>
</evidence>
<sequence>MQFRAFMIAVKLFLGFLKCPRHFKQLKEFLSKESASWGLSSRCNHSRKTLFGLAGSCLRSMLLSRRLSLSLSLLQCLSVRLCPSFPLSVCPTFSCRLNGTMLTWLLPRQTANQIERGGPLAVRILCGHSLPRIKGWELICKPAKPETMIGFPFCSFDTDLNMCTKYKNKIYIKVSRNPLSYTEMFCPASSEMDLHLTGQDPLLLLKTLQLLWTKKEMKKQLKEEIRRGFAGLEDPLAGLLDILESSSDWKGKGHSLGYYITSELQLWMKEHPAVQQSGMKLKKLQTRVLRILAQCPANLLDPLISIYQLHTADRNYLLGHVSHLYHRGDYKEAAILSIKLKLQPDQDVEKMCMPLLFQDKINLMEDYVGEYPELQCKLLQILDTWCEPGFNIRDIARQYQGLSRYKPDKLNRKMLSKLVFRLLDRFNVDPALCPNVINQRHLRTLHYLFYKRFVEKTMTQENWTDHVQSTVGENQWLQGHLIQLLISYCDLNTAARWAQRCNLPKEMLPNGVADELQKLKIQESVEEAAKAENYEEVNKKDYYQLPIPRANIHFLQKWEEMLQCWEKVLQPGQIVAIDMEWRPSFGMVGKPRVSLLQIAVKDEVFLLDLPRLLEHAEMEGEKEKLPHFIQMLYSDAAITKLGYGMSGDLSSLAATCFALKGMDKQSQGVVDLLTVDKQLQKSSIDWKKGSRKADILSAEQSYEDKGIRQPEKGLSLLVQHILGKPLDKTEQLSNWEKRPLREEQIIYAASDAYCLLEIYEKLCKDPASFGLSSDLTKSLVGKPSVKARAKKQLNKQEVPSPCGQQCKGSDKETSHPPAPISPKEFSVVCDNMLQGLGRYLRCLGVDVRMLENEDDHRKAAEIARQEGRVILTSGLPYQTLQSQVGEGRCFSVNCSEKAKEQALQVLKHFNVHVTLEDIFSRCQVCNCNKYLKVPKERMRQLVEGSKRSAGDGGTSCSTPCEEKSSRTCDAAQPTETAQGEWPEGTDPCGAAVGLEEGTTLQVAAIPPGVLDKAELTDFYCCTRCGKVFWEGSHFGRVVSQFKDVLVITGDEQSIYKLS</sequence>
<organism evidence="6 7">
    <name type="scientific">Anser cygnoides</name>
    <name type="common">Swan goose</name>
    <dbReference type="NCBI Taxonomy" id="8845"/>
    <lineage>
        <taxon>Eukaryota</taxon>
        <taxon>Metazoa</taxon>
        <taxon>Chordata</taxon>
        <taxon>Craniata</taxon>
        <taxon>Vertebrata</taxon>
        <taxon>Euteleostomi</taxon>
        <taxon>Archelosauria</taxon>
        <taxon>Archosauria</taxon>
        <taxon>Dinosauria</taxon>
        <taxon>Saurischia</taxon>
        <taxon>Theropoda</taxon>
        <taxon>Coelurosauria</taxon>
        <taxon>Aves</taxon>
        <taxon>Neognathae</taxon>
        <taxon>Galloanserae</taxon>
        <taxon>Anseriformes</taxon>
        <taxon>Anatidae</taxon>
        <taxon>Anserinae</taxon>
        <taxon>Anser</taxon>
    </lineage>
</organism>
<evidence type="ECO:0000313" key="7">
    <source>
        <dbReference type="Proteomes" id="UP000694521"/>
    </source>
</evidence>
<dbReference type="SMART" id="SM00474">
    <property type="entry name" value="35EXOc"/>
    <property type="match status" value="1"/>
</dbReference>
<dbReference type="Ensembl" id="ENSACDT00005014322.1">
    <property type="protein sequence ID" value="ENSACDP00005011861.1"/>
    <property type="gene ID" value="ENSACDG00005008737.1"/>
</dbReference>
<accession>A0A8B9DXI0</accession>
<dbReference type="CDD" id="cd06146">
    <property type="entry name" value="mut-7_like_exo"/>
    <property type="match status" value="1"/>
</dbReference>
<dbReference type="Gene3D" id="3.30.420.10">
    <property type="entry name" value="Ribonuclease H-like superfamily/Ribonuclease H"/>
    <property type="match status" value="1"/>
</dbReference>
<reference evidence="6" key="2">
    <citation type="submission" date="2025-09" db="UniProtKB">
        <authorList>
            <consortium name="Ensembl"/>
        </authorList>
    </citation>
    <scope>IDENTIFICATION</scope>
</reference>
<evidence type="ECO:0000313" key="6">
    <source>
        <dbReference type="Ensembl" id="ENSACDP00005011861.1"/>
    </source>
</evidence>
<evidence type="ECO:0000256" key="3">
    <source>
        <dbReference type="ARBA" id="ARBA00022839"/>
    </source>
</evidence>
<dbReference type="GO" id="GO:0006139">
    <property type="term" value="P:nucleobase-containing compound metabolic process"/>
    <property type="evidence" value="ECO:0007669"/>
    <property type="project" value="InterPro"/>
</dbReference>
<dbReference type="FunFam" id="3.30.420.10:FF:000074">
    <property type="entry name" value="exonuclease mut-7 homolog isoform X2"/>
    <property type="match status" value="1"/>
</dbReference>
<dbReference type="InterPro" id="IPR036397">
    <property type="entry name" value="RNaseH_sf"/>
</dbReference>
<dbReference type="Pfam" id="PF01927">
    <property type="entry name" value="Mut7-C"/>
    <property type="match status" value="2"/>
</dbReference>
<proteinExistence type="predicted"/>
<name>A0A8B9DXI0_ANSCY</name>
<gene>
    <name evidence="6" type="primary">EXD3</name>
</gene>
<dbReference type="PANTHER" id="PTHR47765">
    <property type="entry name" value="3'-5' EXONUCLEASE DOMAIN-CONTAINING PROTEIN"/>
    <property type="match status" value="1"/>
</dbReference>
<dbReference type="Pfam" id="PF01612">
    <property type="entry name" value="DNA_pol_A_exo1"/>
    <property type="match status" value="1"/>
</dbReference>
<keyword evidence="7" id="KW-1185">Reference proteome</keyword>
<dbReference type="PANTHER" id="PTHR47765:SF2">
    <property type="entry name" value="EXONUCLEASE MUT-7 HOMOLOG"/>
    <property type="match status" value="1"/>
</dbReference>
<dbReference type="InterPro" id="IPR002562">
    <property type="entry name" value="3'-5'_exonuclease_dom"/>
</dbReference>
<dbReference type="InterPro" id="IPR037432">
    <property type="entry name" value="Mut-7_DEDDy_dom"/>
</dbReference>